<feature type="transmembrane region" description="Helical" evidence="1">
    <location>
        <begin position="355"/>
        <end position="372"/>
    </location>
</feature>
<feature type="transmembrane region" description="Helical" evidence="1">
    <location>
        <begin position="312"/>
        <end position="335"/>
    </location>
</feature>
<evidence type="ECO:0000256" key="1">
    <source>
        <dbReference type="SAM" id="Phobius"/>
    </source>
</evidence>
<dbReference type="EMBL" id="LR131271">
    <property type="protein sequence ID" value="VDR26905.1"/>
    <property type="molecule type" value="Genomic_DNA"/>
</dbReference>
<feature type="transmembrane region" description="Helical" evidence="1">
    <location>
        <begin position="220"/>
        <end position="242"/>
    </location>
</feature>
<name>A0A3P8KDM2_RAOTE</name>
<gene>
    <name evidence="2" type="ORF">NCTC13098_03264</name>
</gene>
<feature type="transmembrane region" description="Helical" evidence="1">
    <location>
        <begin position="20"/>
        <end position="41"/>
    </location>
</feature>
<proteinExistence type="predicted"/>
<feature type="transmembrane region" description="Helical" evidence="1">
    <location>
        <begin position="138"/>
        <end position="163"/>
    </location>
</feature>
<dbReference type="AlphaFoldDB" id="A0A3P8KDM2"/>
<keyword evidence="1" id="KW-1133">Transmembrane helix</keyword>
<evidence type="ECO:0000313" key="3">
    <source>
        <dbReference type="Proteomes" id="UP000274346"/>
    </source>
</evidence>
<feature type="transmembrane region" description="Helical" evidence="1">
    <location>
        <begin position="106"/>
        <end position="126"/>
    </location>
</feature>
<feature type="transmembrane region" description="Helical" evidence="1">
    <location>
        <begin position="254"/>
        <end position="274"/>
    </location>
</feature>
<organism evidence="2 3">
    <name type="scientific">Raoultella terrigena</name>
    <name type="common">Klebsiella terrigena</name>
    <dbReference type="NCBI Taxonomy" id="577"/>
    <lineage>
        <taxon>Bacteria</taxon>
        <taxon>Pseudomonadati</taxon>
        <taxon>Pseudomonadota</taxon>
        <taxon>Gammaproteobacteria</taxon>
        <taxon>Enterobacterales</taxon>
        <taxon>Enterobacteriaceae</taxon>
        <taxon>Klebsiella/Raoultella group</taxon>
        <taxon>Raoultella</taxon>
    </lineage>
</organism>
<dbReference type="InterPro" id="IPR036259">
    <property type="entry name" value="MFS_trans_sf"/>
</dbReference>
<dbReference type="Proteomes" id="UP000274346">
    <property type="component" value="Chromosome"/>
</dbReference>
<feature type="transmembrane region" description="Helical" evidence="1">
    <location>
        <begin position="47"/>
        <end position="68"/>
    </location>
</feature>
<keyword evidence="1" id="KW-0472">Membrane</keyword>
<dbReference type="SUPFAM" id="SSF103473">
    <property type="entry name" value="MFS general substrate transporter"/>
    <property type="match status" value="1"/>
</dbReference>
<sequence>MIRILLHTMANKPWLRPLALAFLISSIGNGLTWIVVFGELIRLSAPVASLALAYVLSTVPGLLGSILGERFCQRLSPFTILILGEGLGLIGLAAPFYAVAIDSIPLLLIAQAVGAFTTGMTFPALSQLFKTGLSEEELPVATTLESMIFAGNVLCGMGLGLVLRGYMSATYLLLIDLLSFTAALILLGRAKTRVGAPFVEHVRGLSPLRWQTLTPSQRRAMLLLPLLAAAGAPAMALLPGLAPGALSSGSSEQTTALTLLFTRSLGQLIGPLLLNPTRFEKNSSSNGLPIGCLAIFLLCYGLIPFAPWPAVALALVFVAHIFSNVVFSLAVYALLRNFERQQVPAAIARSYRRQMAVSAIVSLGAGYCAEAIGAAGSLYLFSGTGFILSVALLAIGKASLRSERA</sequence>
<reference evidence="2 3" key="1">
    <citation type="submission" date="2018-12" db="EMBL/GenBank/DDBJ databases">
        <authorList>
            <consortium name="Pathogen Informatics"/>
        </authorList>
    </citation>
    <scope>NUCLEOTIDE SEQUENCE [LARGE SCALE GENOMIC DNA]</scope>
    <source>
        <strain evidence="2 3">NCTC13098</strain>
    </source>
</reference>
<accession>A0A3P8KDM2</accession>
<evidence type="ECO:0000313" key="2">
    <source>
        <dbReference type="EMBL" id="VDR26905.1"/>
    </source>
</evidence>
<feature type="transmembrane region" description="Helical" evidence="1">
    <location>
        <begin position="378"/>
        <end position="396"/>
    </location>
</feature>
<feature type="transmembrane region" description="Helical" evidence="1">
    <location>
        <begin position="286"/>
        <end position="306"/>
    </location>
</feature>
<dbReference type="KEGG" id="rtg:NCTC13098_03264"/>
<keyword evidence="1" id="KW-0812">Transmembrane</keyword>
<protein>
    <submittedName>
        <fullName evidence="2">H+ Antiporter protein</fullName>
    </submittedName>
</protein>
<feature type="transmembrane region" description="Helical" evidence="1">
    <location>
        <begin position="80"/>
        <end position="100"/>
    </location>
</feature>
<feature type="transmembrane region" description="Helical" evidence="1">
    <location>
        <begin position="169"/>
        <end position="187"/>
    </location>
</feature>